<proteinExistence type="predicted"/>
<dbReference type="EMBL" id="JBJQND010000010">
    <property type="protein sequence ID" value="KAL3863728.1"/>
    <property type="molecule type" value="Genomic_DNA"/>
</dbReference>
<accession>A0ABD3VT56</accession>
<feature type="coiled-coil region" evidence="4">
    <location>
        <begin position="556"/>
        <end position="631"/>
    </location>
</feature>
<evidence type="ECO:0000256" key="5">
    <source>
        <dbReference type="SAM" id="MobiDB-lite"/>
    </source>
</evidence>
<evidence type="ECO:0000256" key="4">
    <source>
        <dbReference type="SAM" id="Coils"/>
    </source>
</evidence>
<dbReference type="PANTHER" id="PTHR19354:SF2">
    <property type="entry name" value="LEUCINE-RICH REPEAT-CONTAINING PROTEIN DDB_G0290503"/>
    <property type="match status" value="1"/>
</dbReference>
<keyword evidence="7" id="KW-1185">Reference proteome</keyword>
<feature type="coiled-coil region" evidence="4">
    <location>
        <begin position="442"/>
        <end position="490"/>
    </location>
</feature>
<dbReference type="AlphaFoldDB" id="A0ABD3VT56"/>
<keyword evidence="3 4" id="KW-0175">Coiled coil</keyword>
<feature type="compositionally biased region" description="Polar residues" evidence="5">
    <location>
        <begin position="92"/>
        <end position="111"/>
    </location>
</feature>
<comment type="subcellular location">
    <subcellularLocation>
        <location evidence="1">Cytoplasm</location>
    </subcellularLocation>
</comment>
<feature type="compositionally biased region" description="Polar residues" evidence="5">
    <location>
        <begin position="209"/>
        <end position="220"/>
    </location>
</feature>
<feature type="region of interest" description="Disordered" evidence="5">
    <location>
        <begin position="61"/>
        <end position="111"/>
    </location>
</feature>
<feature type="region of interest" description="Disordered" evidence="5">
    <location>
        <begin position="1"/>
        <end position="21"/>
    </location>
</feature>
<protein>
    <recommendedName>
        <fullName evidence="8">Leucine zipper tumor suppressor 2 homolog</fullName>
    </recommendedName>
</protein>
<evidence type="ECO:0000256" key="1">
    <source>
        <dbReference type="ARBA" id="ARBA00004496"/>
    </source>
</evidence>
<dbReference type="Proteomes" id="UP001634394">
    <property type="component" value="Unassembled WGS sequence"/>
</dbReference>
<reference evidence="6 7" key="1">
    <citation type="submission" date="2024-11" db="EMBL/GenBank/DDBJ databases">
        <title>Chromosome-level genome assembly of the freshwater bivalve Anodonta woodiana.</title>
        <authorList>
            <person name="Chen X."/>
        </authorList>
    </citation>
    <scope>NUCLEOTIDE SEQUENCE [LARGE SCALE GENOMIC DNA]</scope>
    <source>
        <strain evidence="6">MN2024</strain>
        <tissue evidence="6">Gills</tissue>
    </source>
</reference>
<dbReference type="EMBL" id="JBJQND010000010">
    <property type="protein sequence ID" value="KAL3863727.1"/>
    <property type="molecule type" value="Genomic_DNA"/>
</dbReference>
<comment type="caution">
    <text evidence="6">The sequence shown here is derived from an EMBL/GenBank/DDBJ whole genome shotgun (WGS) entry which is preliminary data.</text>
</comment>
<dbReference type="InterPro" id="IPR045329">
    <property type="entry name" value="LZTS"/>
</dbReference>
<evidence type="ECO:0000313" key="6">
    <source>
        <dbReference type="EMBL" id="KAL3863728.1"/>
    </source>
</evidence>
<keyword evidence="2" id="KW-0963">Cytoplasm</keyword>
<dbReference type="EMBL" id="JBJQND010000010">
    <property type="protein sequence ID" value="KAL3863726.1"/>
    <property type="molecule type" value="Genomic_DNA"/>
</dbReference>
<dbReference type="PANTHER" id="PTHR19354">
    <property type="entry name" value="ZIPPER PUTATIVE TUMOR SUPPRESSOR 2 HOMOLOG-LIKE PROTEIN-RELATED"/>
    <property type="match status" value="1"/>
</dbReference>
<evidence type="ECO:0008006" key="8">
    <source>
        <dbReference type="Google" id="ProtNLM"/>
    </source>
</evidence>
<dbReference type="Pfam" id="PF06818">
    <property type="entry name" value="Fez1"/>
    <property type="match status" value="1"/>
</dbReference>
<feature type="region of interest" description="Disordered" evidence="5">
    <location>
        <begin position="209"/>
        <end position="314"/>
    </location>
</feature>
<evidence type="ECO:0000256" key="2">
    <source>
        <dbReference type="ARBA" id="ARBA00022490"/>
    </source>
</evidence>
<feature type="coiled-coil region" evidence="4">
    <location>
        <begin position="314"/>
        <end position="341"/>
    </location>
</feature>
<feature type="compositionally biased region" description="Polar residues" evidence="5">
    <location>
        <begin position="244"/>
        <end position="260"/>
    </location>
</feature>
<evidence type="ECO:0000313" key="7">
    <source>
        <dbReference type="Proteomes" id="UP001634394"/>
    </source>
</evidence>
<name>A0ABD3VT56_SINWO</name>
<sequence>MTNRSRDESSDVFYDEGDHSFRDVCSPVSNYSTYSQEVKYIFHPSYGQERSVEDDYSHIQFSKRKSAQRKESYASQCSQQSVPPPPPPRTVSIASHLSDSSQQSYPTHHMSSSAYYMPSNYHQTRRKTWSPEGLRMGVVASKFRQEHRHQSFSKERLELDHDSGSHIYEELEAGPPKITPVSGILAQSTGRGIIRPIAFKPVVTNQRFLSPPQQQYTERQQFPERQENYTSRKYSCQDDGYGSQDYTLTNHNAANTSHGSGSLHMDSDRSVSFSSDYNRQSDRPDSLPSSNVSRISSSHIGSYVQTPSPSDSGVGELEAMLKEKDAEINTLREVMDKNEKAIFQVYEEKKNAMIKQYHEMHDDYDRKMKTQQRKAFKTEQTLSLQIYKLQQEKKLLQEHYDKLVIEKDSIVSKCDHYAKETQRLQLLLDDANFHGKRYASDSSELQRQIDRLHRDVAEKSEEILYLQSKLDETDKELEDKNRQISDKFKEIVSKTEEVKVLKGTMQMLNSISDTGTEPSPSFSSCDKEIQTDFSKGNSPVQELLKPSLICEKDREVSSLKEELEKARKELSASKDEFDTERAQWLEEKNKVILYQKQLQLNYVQMYRKNKLLEAEVEQLTLELENRDLKLEALNGGEESVC</sequence>
<evidence type="ECO:0000256" key="3">
    <source>
        <dbReference type="ARBA" id="ARBA00023054"/>
    </source>
</evidence>
<gene>
    <name evidence="6" type="ORF">ACJMK2_005469</name>
</gene>
<organism evidence="6 7">
    <name type="scientific">Sinanodonta woodiana</name>
    <name type="common">Chinese pond mussel</name>
    <name type="synonym">Anodonta woodiana</name>
    <dbReference type="NCBI Taxonomy" id="1069815"/>
    <lineage>
        <taxon>Eukaryota</taxon>
        <taxon>Metazoa</taxon>
        <taxon>Spiralia</taxon>
        <taxon>Lophotrochozoa</taxon>
        <taxon>Mollusca</taxon>
        <taxon>Bivalvia</taxon>
        <taxon>Autobranchia</taxon>
        <taxon>Heteroconchia</taxon>
        <taxon>Palaeoheterodonta</taxon>
        <taxon>Unionida</taxon>
        <taxon>Unionoidea</taxon>
        <taxon>Unionidae</taxon>
        <taxon>Unioninae</taxon>
        <taxon>Sinanodonta</taxon>
    </lineage>
</organism>
<dbReference type="GO" id="GO:0005737">
    <property type="term" value="C:cytoplasm"/>
    <property type="evidence" value="ECO:0007669"/>
    <property type="project" value="UniProtKB-SubCell"/>
</dbReference>
<feature type="compositionally biased region" description="Low complexity" evidence="5">
    <location>
        <begin position="286"/>
        <end position="302"/>
    </location>
</feature>